<sequence>MNMFKTMVIILGTLTVIGVVALILVFNLNGEPEEANGERSIDEIRESSLMTEEITTDLEDGDFIRIRFRIVTDGKDALEELEKRDFQMQNVLIKELATMEGKAFQSGLSNLEETIKLKLNKLMEEGEVTNVYTVDKVLQ</sequence>
<dbReference type="EMBL" id="SRJC01000001">
    <property type="protein sequence ID" value="TGB04799.1"/>
    <property type="molecule type" value="Genomic_DNA"/>
</dbReference>
<evidence type="ECO:0000256" key="3">
    <source>
        <dbReference type="ARBA" id="ARBA00008281"/>
    </source>
</evidence>
<protein>
    <recommendedName>
        <fullName evidence="10">Flagellar protein FliL</fullName>
    </recommendedName>
</protein>
<keyword evidence="9 10" id="KW-0472">Membrane</keyword>
<dbReference type="AlphaFoldDB" id="A0A4Z0H4T1"/>
<evidence type="ECO:0000313" key="12">
    <source>
        <dbReference type="Proteomes" id="UP000297982"/>
    </source>
</evidence>
<name>A0A4Z0H4T1_9BACI</name>
<keyword evidence="6" id="KW-0812">Transmembrane</keyword>
<gene>
    <name evidence="11" type="primary">fliL</name>
    <name evidence="11" type="ORF">E4663_07350</name>
</gene>
<proteinExistence type="inferred from homology"/>
<evidence type="ECO:0000256" key="5">
    <source>
        <dbReference type="ARBA" id="ARBA00022500"/>
    </source>
</evidence>
<keyword evidence="11" id="KW-0282">Flagellum</keyword>
<dbReference type="GO" id="GO:0009425">
    <property type="term" value="C:bacterial-type flagellum basal body"/>
    <property type="evidence" value="ECO:0007669"/>
    <property type="project" value="InterPro"/>
</dbReference>
<evidence type="ECO:0000256" key="1">
    <source>
        <dbReference type="ARBA" id="ARBA00002254"/>
    </source>
</evidence>
<dbReference type="OrthoDB" id="2381796at2"/>
<comment type="function">
    <text evidence="1 10">Controls the rotational direction of flagella during chemotaxis.</text>
</comment>
<keyword evidence="12" id="KW-1185">Reference proteome</keyword>
<evidence type="ECO:0000256" key="2">
    <source>
        <dbReference type="ARBA" id="ARBA00004162"/>
    </source>
</evidence>
<dbReference type="GO" id="GO:0005886">
    <property type="term" value="C:plasma membrane"/>
    <property type="evidence" value="ECO:0007669"/>
    <property type="project" value="UniProtKB-SubCell"/>
</dbReference>
<keyword evidence="8" id="KW-1133">Transmembrane helix</keyword>
<evidence type="ECO:0000256" key="7">
    <source>
        <dbReference type="ARBA" id="ARBA00022779"/>
    </source>
</evidence>
<evidence type="ECO:0000256" key="8">
    <source>
        <dbReference type="ARBA" id="ARBA00022989"/>
    </source>
</evidence>
<keyword evidence="5 10" id="KW-0145">Chemotaxis</keyword>
<dbReference type="NCBIfam" id="NF005826">
    <property type="entry name" value="PRK07718.1"/>
    <property type="match status" value="1"/>
</dbReference>
<dbReference type="RefSeq" id="WP_079480185.1">
    <property type="nucleotide sequence ID" value="NZ_FVYZ01000004.1"/>
</dbReference>
<dbReference type="GO" id="GO:0006935">
    <property type="term" value="P:chemotaxis"/>
    <property type="evidence" value="ECO:0007669"/>
    <property type="project" value="UniProtKB-KW"/>
</dbReference>
<dbReference type="Pfam" id="PF03748">
    <property type="entry name" value="FliL"/>
    <property type="match status" value="1"/>
</dbReference>
<comment type="subcellular location">
    <subcellularLocation>
        <location evidence="2">Cell membrane</location>
        <topology evidence="2">Single-pass membrane protein</topology>
    </subcellularLocation>
</comment>
<dbReference type="Proteomes" id="UP000297982">
    <property type="component" value="Unassembled WGS sequence"/>
</dbReference>
<evidence type="ECO:0000313" key="11">
    <source>
        <dbReference type="EMBL" id="TGB04799.1"/>
    </source>
</evidence>
<keyword evidence="7 10" id="KW-0283">Flagellar rotation</keyword>
<accession>A0A4Z0H4T1</accession>
<evidence type="ECO:0000256" key="4">
    <source>
        <dbReference type="ARBA" id="ARBA00022475"/>
    </source>
</evidence>
<keyword evidence="4 10" id="KW-1003">Cell membrane</keyword>
<comment type="similarity">
    <text evidence="3 10">Belongs to the FliL family.</text>
</comment>
<keyword evidence="11" id="KW-0966">Cell projection</keyword>
<organism evidence="11 12">
    <name type="scientific">Halobacillus salinus</name>
    <dbReference type="NCBI Taxonomy" id="192814"/>
    <lineage>
        <taxon>Bacteria</taxon>
        <taxon>Bacillati</taxon>
        <taxon>Bacillota</taxon>
        <taxon>Bacilli</taxon>
        <taxon>Bacillales</taxon>
        <taxon>Bacillaceae</taxon>
        <taxon>Halobacillus</taxon>
    </lineage>
</organism>
<reference evidence="11 12" key="1">
    <citation type="journal article" date="2003" name="Int. J. Syst. Evol. Microbiol.">
        <title>Halobacillus salinus sp. nov., isolated from a salt lake on the coast of the East Sea in Korea.</title>
        <authorList>
            <person name="Yoon J.H."/>
            <person name="Kang K.H."/>
            <person name="Park Y.H."/>
        </authorList>
    </citation>
    <scope>NUCLEOTIDE SEQUENCE [LARGE SCALE GENOMIC DNA]</scope>
    <source>
        <strain evidence="11 12">HSL-3</strain>
    </source>
</reference>
<evidence type="ECO:0000256" key="9">
    <source>
        <dbReference type="ARBA" id="ARBA00023136"/>
    </source>
</evidence>
<dbReference type="GO" id="GO:0071973">
    <property type="term" value="P:bacterial-type flagellum-dependent cell motility"/>
    <property type="evidence" value="ECO:0007669"/>
    <property type="project" value="InterPro"/>
</dbReference>
<evidence type="ECO:0000256" key="6">
    <source>
        <dbReference type="ARBA" id="ARBA00022692"/>
    </source>
</evidence>
<evidence type="ECO:0000256" key="10">
    <source>
        <dbReference type="RuleBase" id="RU364125"/>
    </source>
</evidence>
<keyword evidence="11" id="KW-0969">Cilium</keyword>
<comment type="caution">
    <text evidence="11">The sequence shown here is derived from an EMBL/GenBank/DDBJ whole genome shotgun (WGS) entry which is preliminary data.</text>
</comment>
<dbReference type="InterPro" id="IPR005503">
    <property type="entry name" value="FliL"/>
</dbReference>
<dbReference type="STRING" id="192814.GCA_900166575_01827"/>